<gene>
    <name evidence="2" type="ORF">SU86_008355</name>
</gene>
<sequence>MARGYQSEDVQEKLIEVLSESKTGLSGVEIAEKLGINRATMAKYLNVFAAEGIIQQKNIGNANLWFVESGTEKLQFPADYFHVKEKFLECLIANQQHQAYHLIRNAFHSGANTSKIITEVILPAIVSLEDLYLKAKIGKSEAKMLRGIISNSIQILNPQNEPDPKRNVVVLSADSQSILYAQAASCSLSDKDWQVWQLGDMSDAIDVLYDLDLQKFVTKIWKQKTGILVIAIFSATDEGTKFFSESANAIKPKFGKNLHITVHSRAQKQSTKAEFVSDNFESILQWIESISGL</sequence>
<name>A0A3G1B814_9ARCH</name>
<evidence type="ECO:0000259" key="1">
    <source>
        <dbReference type="Pfam" id="PF09339"/>
    </source>
</evidence>
<dbReference type="OrthoDB" id="111719at2157"/>
<dbReference type="InterPro" id="IPR036388">
    <property type="entry name" value="WH-like_DNA-bd_sf"/>
</dbReference>
<dbReference type="InterPro" id="IPR005471">
    <property type="entry name" value="Tscrpt_reg_IclR_N"/>
</dbReference>
<dbReference type="Pfam" id="PF09339">
    <property type="entry name" value="HTH_IclR"/>
    <property type="match status" value="1"/>
</dbReference>
<dbReference type="RefSeq" id="WP_048187078.1">
    <property type="nucleotide sequence ID" value="NZ_CP011097.1"/>
</dbReference>
<dbReference type="GeneID" id="24874571"/>
<dbReference type="AlphaFoldDB" id="A0A3G1B814"/>
<protein>
    <submittedName>
        <fullName evidence="2">Transcriptional regulator</fullName>
    </submittedName>
</protein>
<reference evidence="2 3" key="1">
    <citation type="journal article" date="2016" name="Sci. Rep.">
        <title>A novel ammonia-oxidizing archaeon from wastewater treatment plant: Its enrichment, physiological and genomic characteristics.</title>
        <authorList>
            <person name="Li Y."/>
            <person name="Ding K."/>
            <person name="Wen X."/>
            <person name="Zhang B."/>
            <person name="Shen B."/>
            <person name="Yang Y."/>
        </authorList>
    </citation>
    <scope>NUCLEOTIDE SEQUENCE [LARGE SCALE GENOMIC DNA]</scope>
    <source>
        <strain evidence="2 3">SAT1</strain>
    </source>
</reference>
<dbReference type="EMBL" id="CP011097">
    <property type="protein sequence ID" value="AJZ76364.1"/>
    <property type="molecule type" value="Genomic_DNA"/>
</dbReference>
<keyword evidence="3" id="KW-1185">Reference proteome</keyword>
<evidence type="ECO:0000313" key="2">
    <source>
        <dbReference type="EMBL" id="AJZ76364.1"/>
    </source>
</evidence>
<accession>A0A3G1B814</accession>
<proteinExistence type="predicted"/>
<organism evidence="2 3">
    <name type="scientific">Candidatus Nitrosotenuis cloacae</name>
    <dbReference type="NCBI Taxonomy" id="1603555"/>
    <lineage>
        <taxon>Archaea</taxon>
        <taxon>Nitrososphaerota</taxon>
        <taxon>Candidatus Nitrosotenuis</taxon>
    </lineage>
</organism>
<dbReference type="KEGG" id="tah:SU86_008355"/>
<dbReference type="InterPro" id="IPR036390">
    <property type="entry name" value="WH_DNA-bd_sf"/>
</dbReference>
<dbReference type="GO" id="GO:0006355">
    <property type="term" value="P:regulation of DNA-templated transcription"/>
    <property type="evidence" value="ECO:0007669"/>
    <property type="project" value="InterPro"/>
</dbReference>
<evidence type="ECO:0000313" key="3">
    <source>
        <dbReference type="Proteomes" id="UP000266745"/>
    </source>
</evidence>
<feature type="domain" description="HTH iclR-type" evidence="1">
    <location>
        <begin position="14"/>
        <end position="56"/>
    </location>
</feature>
<dbReference type="Proteomes" id="UP000266745">
    <property type="component" value="Chromosome"/>
</dbReference>
<dbReference type="GO" id="GO:0003677">
    <property type="term" value="F:DNA binding"/>
    <property type="evidence" value="ECO:0007669"/>
    <property type="project" value="InterPro"/>
</dbReference>
<dbReference type="SUPFAM" id="SSF46785">
    <property type="entry name" value="Winged helix' DNA-binding domain"/>
    <property type="match status" value="1"/>
</dbReference>
<dbReference type="Gene3D" id="1.10.10.10">
    <property type="entry name" value="Winged helix-like DNA-binding domain superfamily/Winged helix DNA-binding domain"/>
    <property type="match status" value="1"/>
</dbReference>